<name>A0A7W6EF90_9HYPH</name>
<dbReference type="Proteomes" id="UP000542776">
    <property type="component" value="Unassembled WGS sequence"/>
</dbReference>
<keyword evidence="2" id="KW-1185">Reference proteome</keyword>
<comment type="caution">
    <text evidence="1">The sequence shown here is derived from an EMBL/GenBank/DDBJ whole genome shotgun (WGS) entry which is preliminary data.</text>
</comment>
<dbReference type="CDD" id="cd00093">
    <property type="entry name" value="HTH_XRE"/>
    <property type="match status" value="1"/>
</dbReference>
<dbReference type="AlphaFoldDB" id="A0A7W6EF90"/>
<reference evidence="1 2" key="1">
    <citation type="submission" date="2020-08" db="EMBL/GenBank/DDBJ databases">
        <title>Genomic Encyclopedia of Type Strains, Phase IV (KMG-IV): sequencing the most valuable type-strain genomes for metagenomic binning, comparative biology and taxonomic classification.</title>
        <authorList>
            <person name="Goeker M."/>
        </authorList>
    </citation>
    <scope>NUCLEOTIDE SEQUENCE [LARGE SCALE GENOMIC DNA]</scope>
    <source>
        <strain evidence="1 2">DSM 102238</strain>
    </source>
</reference>
<dbReference type="RefSeq" id="WP_183198418.1">
    <property type="nucleotide sequence ID" value="NZ_JACIEK010000001.1"/>
</dbReference>
<dbReference type="SUPFAM" id="SSF47413">
    <property type="entry name" value="lambda repressor-like DNA-binding domains"/>
    <property type="match status" value="1"/>
</dbReference>
<dbReference type="InterPro" id="IPR001387">
    <property type="entry name" value="Cro/C1-type_HTH"/>
</dbReference>
<gene>
    <name evidence="1" type="ORF">GGR04_000989</name>
</gene>
<protein>
    <submittedName>
        <fullName evidence="1">Transcriptional regulator with XRE-family HTH domain</fullName>
    </submittedName>
</protein>
<proteinExistence type="predicted"/>
<dbReference type="GO" id="GO:0003677">
    <property type="term" value="F:DNA binding"/>
    <property type="evidence" value="ECO:0007669"/>
    <property type="project" value="InterPro"/>
</dbReference>
<accession>A0A7W6EF90</accession>
<dbReference type="InterPro" id="IPR010982">
    <property type="entry name" value="Lambda_DNA-bd_dom_sf"/>
</dbReference>
<dbReference type="Gene3D" id="1.10.260.40">
    <property type="entry name" value="lambda repressor-like DNA-binding domains"/>
    <property type="match status" value="1"/>
</dbReference>
<evidence type="ECO:0000313" key="1">
    <source>
        <dbReference type="EMBL" id="MBB3997168.1"/>
    </source>
</evidence>
<organism evidence="1 2">
    <name type="scientific">Aureimonas pseudogalii</name>
    <dbReference type="NCBI Taxonomy" id="1744844"/>
    <lineage>
        <taxon>Bacteria</taxon>
        <taxon>Pseudomonadati</taxon>
        <taxon>Pseudomonadota</taxon>
        <taxon>Alphaproteobacteria</taxon>
        <taxon>Hyphomicrobiales</taxon>
        <taxon>Aurantimonadaceae</taxon>
        <taxon>Aureimonas</taxon>
    </lineage>
</organism>
<sequence>MIDEETYTISEPVIDAIEGGMPAIHAFRQHDGRSAYDVATAAGITEERMAILERGSDNATNAELDALNEVLDVPRDLLIDE</sequence>
<dbReference type="EMBL" id="JACIEK010000001">
    <property type="protein sequence ID" value="MBB3997168.1"/>
    <property type="molecule type" value="Genomic_DNA"/>
</dbReference>
<evidence type="ECO:0000313" key="2">
    <source>
        <dbReference type="Proteomes" id="UP000542776"/>
    </source>
</evidence>